<dbReference type="GO" id="GO:0005886">
    <property type="term" value="C:plasma membrane"/>
    <property type="evidence" value="ECO:0007669"/>
    <property type="project" value="TreeGrafter"/>
</dbReference>
<dbReference type="SUPFAM" id="SSF48726">
    <property type="entry name" value="Immunoglobulin"/>
    <property type="match status" value="1"/>
</dbReference>
<evidence type="ECO:0000256" key="1">
    <source>
        <dbReference type="ARBA" id="ARBA00004370"/>
    </source>
</evidence>
<evidence type="ECO:0000259" key="7">
    <source>
        <dbReference type="PROSITE" id="PS50835"/>
    </source>
</evidence>
<reference evidence="8" key="3">
    <citation type="submission" date="2025-09" db="UniProtKB">
        <authorList>
            <consortium name="Ensembl"/>
        </authorList>
    </citation>
    <scope>IDENTIFICATION</scope>
</reference>
<dbReference type="OMA" id="ESHEHKE"/>
<dbReference type="Proteomes" id="UP000028760">
    <property type="component" value="Unassembled WGS sequence"/>
</dbReference>
<dbReference type="InterPro" id="IPR007110">
    <property type="entry name" value="Ig-like_dom"/>
</dbReference>
<feature type="region of interest" description="Disordered" evidence="4">
    <location>
        <begin position="283"/>
        <end position="315"/>
    </location>
</feature>
<keyword evidence="3 5" id="KW-0472">Membrane</keyword>
<evidence type="ECO:0000256" key="3">
    <source>
        <dbReference type="ARBA" id="ARBA00023136"/>
    </source>
</evidence>
<dbReference type="Ensembl" id="ENSPFOT00000029155.1">
    <property type="protein sequence ID" value="ENSPFOP00000030150.1"/>
    <property type="gene ID" value="ENSPFOG00000021725.1"/>
</dbReference>
<dbReference type="InterPro" id="IPR036179">
    <property type="entry name" value="Ig-like_dom_sf"/>
</dbReference>
<dbReference type="GO" id="GO:0004888">
    <property type="term" value="F:transmembrane signaling receptor activity"/>
    <property type="evidence" value="ECO:0007669"/>
    <property type="project" value="TreeGrafter"/>
</dbReference>
<keyword evidence="9" id="KW-1185">Reference proteome</keyword>
<evidence type="ECO:0000256" key="4">
    <source>
        <dbReference type="SAM" id="MobiDB-lite"/>
    </source>
</evidence>
<dbReference type="Pfam" id="PF07686">
    <property type="entry name" value="V-set"/>
    <property type="match status" value="1"/>
</dbReference>
<dbReference type="GeneTree" id="ENSGT00940000177888"/>
<dbReference type="InterPro" id="IPR013783">
    <property type="entry name" value="Ig-like_fold"/>
</dbReference>
<feature type="transmembrane region" description="Helical" evidence="5">
    <location>
        <begin position="197"/>
        <end position="216"/>
    </location>
</feature>
<comment type="subcellular location">
    <subcellularLocation>
        <location evidence="1">Membrane</location>
    </subcellularLocation>
</comment>
<evidence type="ECO:0000313" key="9">
    <source>
        <dbReference type="Proteomes" id="UP000028760"/>
    </source>
</evidence>
<evidence type="ECO:0000256" key="2">
    <source>
        <dbReference type="ARBA" id="ARBA00022692"/>
    </source>
</evidence>
<dbReference type="PANTHER" id="PTHR11860:SF87">
    <property type="entry name" value="CMRF35-LIKE MOLECULE 8"/>
    <property type="match status" value="1"/>
</dbReference>
<dbReference type="PANTHER" id="PTHR11860">
    <property type="entry name" value="POLYMERIC-IMMUNOGLOBULIN RECEPTOR"/>
    <property type="match status" value="1"/>
</dbReference>
<organism evidence="8 9">
    <name type="scientific">Poecilia formosa</name>
    <name type="common">Amazon molly</name>
    <name type="synonym">Limia formosa</name>
    <dbReference type="NCBI Taxonomy" id="48698"/>
    <lineage>
        <taxon>Eukaryota</taxon>
        <taxon>Metazoa</taxon>
        <taxon>Chordata</taxon>
        <taxon>Craniata</taxon>
        <taxon>Vertebrata</taxon>
        <taxon>Euteleostomi</taxon>
        <taxon>Actinopterygii</taxon>
        <taxon>Neopterygii</taxon>
        <taxon>Teleostei</taxon>
        <taxon>Neoteleostei</taxon>
        <taxon>Acanthomorphata</taxon>
        <taxon>Ovalentaria</taxon>
        <taxon>Atherinomorphae</taxon>
        <taxon>Cyprinodontiformes</taxon>
        <taxon>Poeciliidae</taxon>
        <taxon>Poeciliinae</taxon>
        <taxon>Poecilia</taxon>
    </lineage>
</organism>
<dbReference type="AlphaFoldDB" id="A0A096MFF9"/>
<keyword evidence="2 5" id="KW-0812">Transmembrane</keyword>
<reference evidence="8" key="2">
    <citation type="submission" date="2025-08" db="UniProtKB">
        <authorList>
            <consortium name="Ensembl"/>
        </authorList>
    </citation>
    <scope>IDENTIFICATION</scope>
</reference>
<dbReference type="Gene3D" id="2.60.40.10">
    <property type="entry name" value="Immunoglobulins"/>
    <property type="match status" value="1"/>
</dbReference>
<proteinExistence type="predicted"/>
<evidence type="ECO:0000256" key="6">
    <source>
        <dbReference type="SAM" id="SignalP"/>
    </source>
</evidence>
<evidence type="ECO:0000256" key="5">
    <source>
        <dbReference type="SAM" id="Phobius"/>
    </source>
</evidence>
<dbReference type="SMART" id="SM00409">
    <property type="entry name" value="IG"/>
    <property type="match status" value="1"/>
</dbReference>
<keyword evidence="6" id="KW-0732">Signal</keyword>
<sequence>MRIYFTTIVWLLTVSGDLFVEEENDEAPLNTAGDSATVEQTARPGESVSITCKYSQATENGIKHFCRGDGNFSWTKMISAQHSNYTKREKISLSVDKQRGLFEVNIFTVTQEDSGKYRCALEENDIITCLQEVVLHVLNPFTVPTYSRKGESPPQPEQIITPPTRVRTYRGSDCGSSCESNINILSTDTVMRTKAEAIAGIVCGGVIVVVLAVVLIRCRRKLCNRRGETSEPKINTVQSAETTDGDHQYDEIQTQNKEAKTVCTLYSTVNPPADQLHYASVNIEGGEPRTGSDQNDSSHPPAETTLYSTVAKLGE</sequence>
<dbReference type="PROSITE" id="PS50835">
    <property type="entry name" value="IG_LIKE"/>
    <property type="match status" value="1"/>
</dbReference>
<feature type="domain" description="Ig-like" evidence="7">
    <location>
        <begin position="28"/>
        <end position="124"/>
    </location>
</feature>
<evidence type="ECO:0000313" key="8">
    <source>
        <dbReference type="Ensembl" id="ENSPFOP00000030150.1"/>
    </source>
</evidence>
<reference evidence="9" key="1">
    <citation type="submission" date="2013-10" db="EMBL/GenBank/DDBJ databases">
        <authorList>
            <person name="Schartl M."/>
            <person name="Warren W."/>
        </authorList>
    </citation>
    <scope>NUCLEOTIDE SEQUENCE [LARGE SCALE GENOMIC DNA]</scope>
    <source>
        <strain evidence="9">female</strain>
    </source>
</reference>
<feature type="chain" id="PRO_5001927910" description="Ig-like domain-containing protein" evidence="6">
    <location>
        <begin position="17"/>
        <end position="315"/>
    </location>
</feature>
<keyword evidence="5" id="KW-1133">Transmembrane helix</keyword>
<accession>A0A096MFF9</accession>
<feature type="signal peptide" evidence="6">
    <location>
        <begin position="1"/>
        <end position="16"/>
    </location>
</feature>
<dbReference type="InterPro" id="IPR013106">
    <property type="entry name" value="Ig_V-set"/>
</dbReference>
<dbReference type="InterPro" id="IPR003599">
    <property type="entry name" value="Ig_sub"/>
</dbReference>
<dbReference type="EMBL" id="AYCK01016626">
    <property type="status" value="NOT_ANNOTATED_CDS"/>
    <property type="molecule type" value="Genomic_DNA"/>
</dbReference>
<dbReference type="InterPro" id="IPR050671">
    <property type="entry name" value="CD300_family_receptors"/>
</dbReference>
<name>A0A096MFF9_POEFO</name>
<protein>
    <recommendedName>
        <fullName evidence="7">Ig-like domain-containing protein</fullName>
    </recommendedName>
</protein>